<feature type="compositionally biased region" description="Polar residues" evidence="1">
    <location>
        <begin position="55"/>
        <end position="76"/>
    </location>
</feature>
<feature type="transmembrane region" description="Helical" evidence="2">
    <location>
        <begin position="120"/>
        <end position="141"/>
    </location>
</feature>
<keyword evidence="4" id="KW-1185">Reference proteome</keyword>
<dbReference type="EMBL" id="JAPDFL010000001">
    <property type="protein sequence ID" value="MCW1934343.1"/>
    <property type="molecule type" value="Genomic_DNA"/>
</dbReference>
<dbReference type="Proteomes" id="UP001208938">
    <property type="component" value="Unassembled WGS sequence"/>
</dbReference>
<comment type="caution">
    <text evidence="3">The sequence shown here is derived from an EMBL/GenBank/DDBJ whole genome shotgun (WGS) entry which is preliminary data.</text>
</comment>
<dbReference type="RefSeq" id="WP_264507147.1">
    <property type="nucleotide sequence ID" value="NZ_JAPDFL010000001.1"/>
</dbReference>
<accession>A0ABT3H3H3</accession>
<keyword evidence="2" id="KW-0812">Transmembrane</keyword>
<evidence type="ECO:0000256" key="1">
    <source>
        <dbReference type="SAM" id="MobiDB-lite"/>
    </source>
</evidence>
<reference evidence="3 4" key="1">
    <citation type="submission" date="2022-10" db="EMBL/GenBank/DDBJ databases">
        <title>Pararhodobacter sp. nov., isolated from marine algae.</title>
        <authorList>
            <person name="Choi B.J."/>
            <person name="Kim J.M."/>
            <person name="Lee J.K."/>
            <person name="Choi D.G."/>
            <person name="Jeon C.O."/>
        </authorList>
    </citation>
    <scope>NUCLEOTIDE SEQUENCE [LARGE SCALE GENOMIC DNA]</scope>
    <source>
        <strain evidence="3 4">ZQ420</strain>
    </source>
</reference>
<feature type="region of interest" description="Disordered" evidence="1">
    <location>
        <begin position="47"/>
        <end position="89"/>
    </location>
</feature>
<feature type="transmembrane region" description="Helical" evidence="2">
    <location>
        <begin position="16"/>
        <end position="36"/>
    </location>
</feature>
<evidence type="ECO:0008006" key="5">
    <source>
        <dbReference type="Google" id="ProtNLM"/>
    </source>
</evidence>
<evidence type="ECO:0000256" key="2">
    <source>
        <dbReference type="SAM" id="Phobius"/>
    </source>
</evidence>
<proteinExistence type="predicted"/>
<keyword evidence="2" id="KW-1133">Transmembrane helix</keyword>
<evidence type="ECO:0000313" key="4">
    <source>
        <dbReference type="Proteomes" id="UP001208938"/>
    </source>
</evidence>
<sequence>MPTPSLPRRVWTSRTTLGFALMFLIVAAIMVPLALFRMKDANLPDRDMTTHHRNTGATPHSSHLTVRFTDAQSVSRTARPPVSLSDDNRTTIGSAMTLRHAGSDPTVSAFEAGKTRPHSLLIGIVGAISGAVSGVFAWALARSLGSQRRAARIGERRMAQVTERVRNGKTRSKYHFVHWQAGDLNGRSMAQHDPRTGRGWWEGAY</sequence>
<protein>
    <recommendedName>
        <fullName evidence="5">DUF3592 domain-containing protein</fullName>
    </recommendedName>
</protein>
<evidence type="ECO:0000313" key="3">
    <source>
        <dbReference type="EMBL" id="MCW1934343.1"/>
    </source>
</evidence>
<gene>
    <name evidence="3" type="ORF">OKW52_19315</name>
</gene>
<keyword evidence="2" id="KW-0472">Membrane</keyword>
<name>A0ABT3H3H3_9RHOB</name>
<organism evidence="3 4">
    <name type="scientific">Pararhodobacter zhoushanensis</name>
    <dbReference type="NCBI Taxonomy" id="2479545"/>
    <lineage>
        <taxon>Bacteria</taxon>
        <taxon>Pseudomonadati</taxon>
        <taxon>Pseudomonadota</taxon>
        <taxon>Alphaproteobacteria</taxon>
        <taxon>Rhodobacterales</taxon>
        <taxon>Paracoccaceae</taxon>
        <taxon>Pararhodobacter</taxon>
    </lineage>
</organism>